<proteinExistence type="predicted"/>
<evidence type="ECO:0000313" key="1">
    <source>
        <dbReference type="EMBL" id="GIY13866.1"/>
    </source>
</evidence>
<comment type="caution">
    <text evidence="1">The sequence shown here is derived from an EMBL/GenBank/DDBJ whole genome shotgun (WGS) entry which is preliminary data.</text>
</comment>
<dbReference type="EMBL" id="BPLR01007009">
    <property type="protein sequence ID" value="GIY13866.1"/>
    <property type="molecule type" value="Genomic_DNA"/>
</dbReference>
<protein>
    <submittedName>
        <fullName evidence="1">Uncharacterized protein</fullName>
    </submittedName>
</protein>
<dbReference type="AlphaFoldDB" id="A0AAV4QZZ0"/>
<evidence type="ECO:0000313" key="2">
    <source>
        <dbReference type="Proteomes" id="UP001054945"/>
    </source>
</evidence>
<dbReference type="Proteomes" id="UP001054945">
    <property type="component" value="Unassembled WGS sequence"/>
</dbReference>
<gene>
    <name evidence="1" type="ORF">CEXT_541651</name>
</gene>
<organism evidence="1 2">
    <name type="scientific">Caerostris extrusa</name>
    <name type="common">Bark spider</name>
    <name type="synonym">Caerostris bankana</name>
    <dbReference type="NCBI Taxonomy" id="172846"/>
    <lineage>
        <taxon>Eukaryota</taxon>
        <taxon>Metazoa</taxon>
        <taxon>Ecdysozoa</taxon>
        <taxon>Arthropoda</taxon>
        <taxon>Chelicerata</taxon>
        <taxon>Arachnida</taxon>
        <taxon>Araneae</taxon>
        <taxon>Araneomorphae</taxon>
        <taxon>Entelegynae</taxon>
        <taxon>Araneoidea</taxon>
        <taxon>Araneidae</taxon>
        <taxon>Caerostris</taxon>
    </lineage>
</organism>
<keyword evidence="2" id="KW-1185">Reference proteome</keyword>
<sequence>MFGQDADLVRGPWGLQKRSTKLLRAIESCMDIFMSTRPDKSGYCPPHINSNLRGVSLPQWQISPCESRIKFKSQSLGKKAS</sequence>
<reference evidence="1 2" key="1">
    <citation type="submission" date="2021-06" db="EMBL/GenBank/DDBJ databases">
        <title>Caerostris extrusa draft genome.</title>
        <authorList>
            <person name="Kono N."/>
            <person name="Arakawa K."/>
        </authorList>
    </citation>
    <scope>NUCLEOTIDE SEQUENCE [LARGE SCALE GENOMIC DNA]</scope>
</reference>
<accession>A0AAV4QZZ0</accession>
<name>A0AAV4QZZ0_CAEEX</name>